<organism evidence="2 3">
    <name type="scientific">Williamsia herbipolensis</name>
    <dbReference type="NCBI Taxonomy" id="1603258"/>
    <lineage>
        <taxon>Bacteria</taxon>
        <taxon>Bacillati</taxon>
        <taxon>Actinomycetota</taxon>
        <taxon>Actinomycetes</taxon>
        <taxon>Mycobacteriales</taxon>
        <taxon>Nocardiaceae</taxon>
        <taxon>Williamsia</taxon>
    </lineage>
</organism>
<evidence type="ECO:0000256" key="1">
    <source>
        <dbReference type="SAM" id="SignalP"/>
    </source>
</evidence>
<dbReference type="InterPro" id="IPR006311">
    <property type="entry name" value="TAT_signal"/>
</dbReference>
<dbReference type="RefSeq" id="WP_328855931.1">
    <property type="nucleotide sequence ID" value="NZ_CP108021.1"/>
</dbReference>
<evidence type="ECO:0000313" key="2">
    <source>
        <dbReference type="EMBL" id="WUM18247.1"/>
    </source>
</evidence>
<accession>A0AAU4JWU2</accession>
<reference evidence="2 3" key="1">
    <citation type="submission" date="2022-10" db="EMBL/GenBank/DDBJ databases">
        <title>The complete genomes of actinobacterial strains from the NBC collection.</title>
        <authorList>
            <person name="Joergensen T.S."/>
            <person name="Alvarez Arevalo M."/>
            <person name="Sterndorff E.B."/>
            <person name="Faurdal D."/>
            <person name="Vuksanovic O."/>
            <person name="Mourched A.-S."/>
            <person name="Charusanti P."/>
            <person name="Shaw S."/>
            <person name="Blin K."/>
            <person name="Weber T."/>
        </authorList>
    </citation>
    <scope>NUCLEOTIDE SEQUENCE [LARGE SCALE GENOMIC DNA]</scope>
    <source>
        <strain evidence="2 3">NBC_00319</strain>
    </source>
</reference>
<keyword evidence="1" id="KW-0732">Signal</keyword>
<feature type="signal peptide" evidence="1">
    <location>
        <begin position="1"/>
        <end position="37"/>
    </location>
</feature>
<dbReference type="KEGG" id="whr:OG579_10775"/>
<evidence type="ECO:0008006" key="4">
    <source>
        <dbReference type="Google" id="ProtNLM"/>
    </source>
</evidence>
<dbReference type="PROSITE" id="PS51318">
    <property type="entry name" value="TAT"/>
    <property type="match status" value="1"/>
</dbReference>
<keyword evidence="3" id="KW-1185">Reference proteome</keyword>
<gene>
    <name evidence="2" type="ORF">OG579_10775</name>
</gene>
<dbReference type="Proteomes" id="UP001432128">
    <property type="component" value="Chromosome"/>
</dbReference>
<name>A0AAU4JWU2_9NOCA</name>
<dbReference type="AlphaFoldDB" id="A0AAU4JWU2"/>
<proteinExistence type="predicted"/>
<dbReference type="Gene3D" id="2.60.120.430">
    <property type="entry name" value="Galactose-binding lectin"/>
    <property type="match status" value="1"/>
</dbReference>
<feature type="chain" id="PRO_5043559134" description="Neocarzinostatin family protein" evidence="1">
    <location>
        <begin position="38"/>
        <end position="177"/>
    </location>
</feature>
<sequence length="177" mass="17168">MTSVIRTSSRVRLGSVVAAAAVAAGALGLVAPATASAATVTKTVFVDAKTAGADGVFAASGVDVAAGSTVSVTATGQASFDPGYRSDTAGPDGFSDLNCTDSVAPCVLNGQPFIALIGKVGTGDPVVVGAGPKILAGSGPLSFAVNDNIDGFANNTGGFEVTITYTPPCTGLFCFGS</sequence>
<dbReference type="EMBL" id="CP108021">
    <property type="protein sequence ID" value="WUM18247.1"/>
    <property type="molecule type" value="Genomic_DNA"/>
</dbReference>
<protein>
    <recommendedName>
        <fullName evidence="4">Neocarzinostatin family protein</fullName>
    </recommendedName>
</protein>
<evidence type="ECO:0000313" key="3">
    <source>
        <dbReference type="Proteomes" id="UP001432128"/>
    </source>
</evidence>